<evidence type="ECO:0000256" key="1">
    <source>
        <dbReference type="SAM" id="SignalP"/>
    </source>
</evidence>
<evidence type="ECO:0000313" key="2">
    <source>
        <dbReference type="EMBL" id="GGY77211.1"/>
    </source>
</evidence>
<gene>
    <name evidence="2" type="ORF">GCM10011613_22160</name>
</gene>
<dbReference type="EMBL" id="BMYZ01000002">
    <property type="protein sequence ID" value="GGY77211.1"/>
    <property type="molecule type" value="Genomic_DNA"/>
</dbReference>
<dbReference type="PROSITE" id="PS51257">
    <property type="entry name" value="PROKAR_LIPOPROTEIN"/>
    <property type="match status" value="1"/>
</dbReference>
<accession>A0ABQ3B7E0</accession>
<evidence type="ECO:0000313" key="3">
    <source>
        <dbReference type="Proteomes" id="UP000619761"/>
    </source>
</evidence>
<dbReference type="RefSeq" id="WP_189418597.1">
    <property type="nucleotide sequence ID" value="NZ_BMYZ01000002.1"/>
</dbReference>
<sequence>MQFPIIRTCQSFAVVVLLAACGGGGGSDGSSSGPFGSNISVNNTGNNVPDGTFRPAVANSPYSSQIVNCVKIVNDNPVNECKLSTLPFIGQKTSSPTKADILAQTVVSHPWMATRFEQLLDQMPKDIFLLFRGVTAVVIGADIRPSHYRSDSGAIYLDPADLWLNASERATISKVEDFRSGFSNGLAFRSLWRYVQGNKYAYEYYDLDGPISSRTIGDIVRPMAALLFHELAHANDFMPPAYVAQVNPQVTPLSAIEALGNARISTGLTAQSPLNSEMQFSLARVMYRGVTATDAQKRLSAEQVGLDFAIDGASDSYNYSSQYEDAAMLFEEVMMKYHYNVDRELAFTDAPPATGASCANYVVRWGVRNRIGEPLVKSRAQIVVNKLLGVNDTAVYFAALPAPRSMRLGVDWCNNLTAASREGSMQKMSFEPMPARDLLPVD</sequence>
<reference evidence="3" key="1">
    <citation type="journal article" date="2019" name="Int. J. Syst. Evol. Microbiol.">
        <title>The Global Catalogue of Microorganisms (GCM) 10K type strain sequencing project: providing services to taxonomists for standard genome sequencing and annotation.</title>
        <authorList>
            <consortium name="The Broad Institute Genomics Platform"/>
            <consortium name="The Broad Institute Genome Sequencing Center for Infectious Disease"/>
            <person name="Wu L."/>
            <person name="Ma J."/>
        </authorList>
    </citation>
    <scope>NUCLEOTIDE SEQUENCE [LARGE SCALE GENOMIC DNA]</scope>
    <source>
        <strain evidence="3">KCTC 32239</strain>
    </source>
</reference>
<proteinExistence type="predicted"/>
<feature type="chain" id="PRO_5045081682" description="Lipoprotein" evidence="1">
    <location>
        <begin position="20"/>
        <end position="442"/>
    </location>
</feature>
<organism evidence="2 3">
    <name type="scientific">Cellvibrio zantedeschiae</name>
    <dbReference type="NCBI Taxonomy" id="1237077"/>
    <lineage>
        <taxon>Bacteria</taxon>
        <taxon>Pseudomonadati</taxon>
        <taxon>Pseudomonadota</taxon>
        <taxon>Gammaproteobacteria</taxon>
        <taxon>Cellvibrionales</taxon>
        <taxon>Cellvibrionaceae</taxon>
        <taxon>Cellvibrio</taxon>
    </lineage>
</organism>
<name>A0ABQ3B7E0_9GAMM</name>
<evidence type="ECO:0008006" key="4">
    <source>
        <dbReference type="Google" id="ProtNLM"/>
    </source>
</evidence>
<protein>
    <recommendedName>
        <fullName evidence="4">Lipoprotein</fullName>
    </recommendedName>
</protein>
<comment type="caution">
    <text evidence="2">The sequence shown here is derived from an EMBL/GenBank/DDBJ whole genome shotgun (WGS) entry which is preliminary data.</text>
</comment>
<keyword evidence="3" id="KW-1185">Reference proteome</keyword>
<dbReference type="Proteomes" id="UP000619761">
    <property type="component" value="Unassembled WGS sequence"/>
</dbReference>
<feature type="signal peptide" evidence="1">
    <location>
        <begin position="1"/>
        <end position="19"/>
    </location>
</feature>
<keyword evidence="1" id="KW-0732">Signal</keyword>